<evidence type="ECO:0000313" key="2">
    <source>
        <dbReference type="Proteomes" id="UP000183687"/>
    </source>
</evidence>
<sequence>MFKVECTFSGDDKTVSVIGGRSSLWKAQDYTATLPETDSKSMKSDYSWAYYLAEQSGKLEELGCAGMPFEDAINYLADSYDVEIKPVEDEAPLVSTPAK</sequence>
<proteinExistence type="predicted"/>
<dbReference type="AlphaFoldDB" id="A0AB38A4T9"/>
<name>A0AB38A4T9_9ACTN</name>
<evidence type="ECO:0000313" key="1">
    <source>
        <dbReference type="EMBL" id="SEB43545.1"/>
    </source>
</evidence>
<comment type="caution">
    <text evidence="1">The sequence shown here is derived from an EMBL/GenBank/DDBJ whole genome shotgun (WGS) entry which is preliminary data.</text>
</comment>
<accession>A0AB38A4T9</accession>
<dbReference type="EMBL" id="FNSH01000001">
    <property type="protein sequence ID" value="SEB43545.1"/>
    <property type="molecule type" value="Genomic_DNA"/>
</dbReference>
<dbReference type="RefSeq" id="WP_057001950.1">
    <property type="nucleotide sequence ID" value="NZ_CALJSN010000005.1"/>
</dbReference>
<dbReference type="Proteomes" id="UP000183687">
    <property type="component" value="Unassembled WGS sequence"/>
</dbReference>
<reference evidence="1 2" key="1">
    <citation type="submission" date="2016-10" db="EMBL/GenBank/DDBJ databases">
        <authorList>
            <person name="Varghese N."/>
            <person name="Submissions S."/>
        </authorList>
    </citation>
    <scope>NUCLEOTIDE SEQUENCE [LARGE SCALE GENOMIC DNA]</scope>
    <source>
        <strain evidence="1 2">DSM 20586</strain>
    </source>
</reference>
<organism evidence="1 2">
    <name type="scientific">Atopobium minutum</name>
    <dbReference type="NCBI Taxonomy" id="1381"/>
    <lineage>
        <taxon>Bacteria</taxon>
        <taxon>Bacillati</taxon>
        <taxon>Actinomycetota</taxon>
        <taxon>Coriobacteriia</taxon>
        <taxon>Coriobacteriales</taxon>
        <taxon>Atopobiaceae</taxon>
        <taxon>Atopobium</taxon>
    </lineage>
</organism>
<evidence type="ECO:0008006" key="3">
    <source>
        <dbReference type="Google" id="ProtNLM"/>
    </source>
</evidence>
<protein>
    <recommendedName>
        <fullName evidence="3">Phage protein</fullName>
    </recommendedName>
</protein>
<gene>
    <name evidence="1" type="ORF">SAMN04489746_0212</name>
</gene>